<dbReference type="Proteomes" id="UP000522365">
    <property type="component" value="Unassembled WGS sequence"/>
</dbReference>
<evidence type="ECO:0000313" key="3">
    <source>
        <dbReference type="Proteomes" id="UP000522365"/>
    </source>
</evidence>
<dbReference type="InterPro" id="IPR013216">
    <property type="entry name" value="Methyltransf_11"/>
</dbReference>
<dbReference type="PANTHER" id="PTHR43591:SF110">
    <property type="entry name" value="RHODANESE DOMAIN-CONTAINING PROTEIN"/>
    <property type="match status" value="1"/>
</dbReference>
<dbReference type="Gene3D" id="3.40.50.150">
    <property type="entry name" value="Vaccinia Virus protein VP39"/>
    <property type="match status" value="1"/>
</dbReference>
<feature type="domain" description="Methyltransferase type 11" evidence="1">
    <location>
        <begin position="44"/>
        <end position="138"/>
    </location>
</feature>
<accession>A0A7J9P252</accession>
<name>A0A7J9P252_METMI</name>
<keyword evidence="2" id="KW-0808">Transferase</keyword>
<evidence type="ECO:0000259" key="1">
    <source>
        <dbReference type="Pfam" id="PF08241"/>
    </source>
</evidence>
<dbReference type="GO" id="GO:0008757">
    <property type="term" value="F:S-adenosylmethionine-dependent methyltransferase activity"/>
    <property type="evidence" value="ECO:0007669"/>
    <property type="project" value="InterPro"/>
</dbReference>
<sequence length="221" mass="25566">MANSKKYFNNVAEKWDEMRKDFFSDELRNLAYSKADIKKGKLAVDMGSGTGFISEGLLKNGLNVIAVDQSEEMLNIMKDKFSEYSKIQYINSDIEKLPVEDNFADYVFANMFLHHVEYPEKAIREMTRILKKGGKLVIIDLDKHEFEFLRTEQFDRWMGFDREDLKNWFSNSGLNNIVVECAGCDCCADSEKSSKKPKSAFSLQQLKNNISFFILKISLKK</sequence>
<organism evidence="2 3">
    <name type="scientific">Methanococcus maripaludis</name>
    <name type="common">Methanococcus deltae</name>
    <dbReference type="NCBI Taxonomy" id="39152"/>
    <lineage>
        <taxon>Archaea</taxon>
        <taxon>Methanobacteriati</taxon>
        <taxon>Methanobacteriota</taxon>
        <taxon>Methanomada group</taxon>
        <taxon>Methanococci</taxon>
        <taxon>Methanococcales</taxon>
        <taxon>Methanococcaceae</taxon>
        <taxon>Methanococcus</taxon>
    </lineage>
</organism>
<dbReference type="AlphaFoldDB" id="A0A7J9P252"/>
<evidence type="ECO:0000313" key="2">
    <source>
        <dbReference type="EMBL" id="MBA2853555.1"/>
    </source>
</evidence>
<gene>
    <name evidence="2" type="ORF">HNP89_001531</name>
</gene>
<dbReference type="CDD" id="cd02440">
    <property type="entry name" value="AdoMet_MTases"/>
    <property type="match status" value="1"/>
</dbReference>
<reference evidence="2 3" key="1">
    <citation type="submission" date="2020-07" db="EMBL/GenBank/DDBJ databases">
        <title>Genomic Encyclopedia of Type Strains, Phase IV (KMG-V): Genome sequencing to study the core and pangenomes of soil and plant-associated prokaryotes.</title>
        <authorList>
            <person name="Whitman W."/>
        </authorList>
    </citation>
    <scope>NUCLEOTIDE SEQUENCE [LARGE SCALE GENOMIC DNA]</scope>
    <source>
        <strain evidence="2 3">S1</strain>
    </source>
</reference>
<keyword evidence="2" id="KW-0830">Ubiquinone</keyword>
<comment type="caution">
    <text evidence="2">The sequence shown here is derived from an EMBL/GenBank/DDBJ whole genome shotgun (WGS) entry which is preliminary data.</text>
</comment>
<proteinExistence type="predicted"/>
<dbReference type="EMBL" id="JACDUK010000003">
    <property type="protein sequence ID" value="MBA2853555.1"/>
    <property type="molecule type" value="Genomic_DNA"/>
</dbReference>
<dbReference type="GO" id="GO:0032259">
    <property type="term" value="P:methylation"/>
    <property type="evidence" value="ECO:0007669"/>
    <property type="project" value="UniProtKB-KW"/>
</dbReference>
<protein>
    <submittedName>
        <fullName evidence="2">Ubiquinone/menaquinone biosynthesis C-methylase UbiE</fullName>
    </submittedName>
</protein>
<dbReference type="Pfam" id="PF08241">
    <property type="entry name" value="Methyltransf_11"/>
    <property type="match status" value="1"/>
</dbReference>
<dbReference type="SUPFAM" id="SSF53335">
    <property type="entry name" value="S-adenosyl-L-methionine-dependent methyltransferases"/>
    <property type="match status" value="1"/>
</dbReference>
<keyword evidence="2" id="KW-0489">Methyltransferase</keyword>
<dbReference type="InterPro" id="IPR029063">
    <property type="entry name" value="SAM-dependent_MTases_sf"/>
</dbReference>
<dbReference type="RefSeq" id="WP_181504528.1">
    <property type="nucleotide sequence ID" value="NZ_JACDUK010000003.1"/>
</dbReference>
<dbReference type="PANTHER" id="PTHR43591">
    <property type="entry name" value="METHYLTRANSFERASE"/>
    <property type="match status" value="1"/>
</dbReference>